<gene>
    <name evidence="1" type="ORF">SAMN02745674_02151</name>
</gene>
<name>A0A1T4RFJ2_9GAMM</name>
<dbReference type="OrthoDB" id="1798727at2"/>
<proteinExistence type="predicted"/>
<dbReference type="EMBL" id="FUXP01000008">
    <property type="protein sequence ID" value="SKA14657.1"/>
    <property type="molecule type" value="Genomic_DNA"/>
</dbReference>
<dbReference type="AlphaFoldDB" id="A0A1T4RFJ2"/>
<evidence type="ECO:0000313" key="1">
    <source>
        <dbReference type="EMBL" id="SKA14657.1"/>
    </source>
</evidence>
<organism evidence="1 2">
    <name type="scientific">Lysobacter spongiicola DSM 21749</name>
    <dbReference type="NCBI Taxonomy" id="1122188"/>
    <lineage>
        <taxon>Bacteria</taxon>
        <taxon>Pseudomonadati</taxon>
        <taxon>Pseudomonadota</taxon>
        <taxon>Gammaproteobacteria</taxon>
        <taxon>Lysobacterales</taxon>
        <taxon>Lysobacteraceae</taxon>
        <taxon>Novilysobacter</taxon>
    </lineage>
</organism>
<dbReference type="Proteomes" id="UP000190061">
    <property type="component" value="Unassembled WGS sequence"/>
</dbReference>
<dbReference type="RefSeq" id="WP_143814265.1">
    <property type="nucleotide sequence ID" value="NZ_FUXP01000008.1"/>
</dbReference>
<reference evidence="1 2" key="1">
    <citation type="submission" date="2017-02" db="EMBL/GenBank/DDBJ databases">
        <authorList>
            <person name="Peterson S.W."/>
        </authorList>
    </citation>
    <scope>NUCLEOTIDE SEQUENCE [LARGE SCALE GENOMIC DNA]</scope>
    <source>
        <strain evidence="1 2">DSM 21749</strain>
    </source>
</reference>
<evidence type="ECO:0000313" key="2">
    <source>
        <dbReference type="Proteomes" id="UP000190061"/>
    </source>
</evidence>
<accession>A0A1T4RFJ2</accession>
<keyword evidence="2" id="KW-1185">Reference proteome</keyword>
<sequence>MLLNIDRPLRSATLHADDCNRIPKPVGTQYKPVGELGRDGGWFTVADERQARAVAHAEFERGEFHRCQFC</sequence>
<protein>
    <submittedName>
        <fullName evidence="1">Uncharacterized protein</fullName>
    </submittedName>
</protein>